<evidence type="ECO:0000313" key="2">
    <source>
        <dbReference type="Proteomes" id="UP000236724"/>
    </source>
</evidence>
<dbReference type="EMBL" id="FMSV02000557">
    <property type="protein sequence ID" value="SEH08999.1"/>
    <property type="molecule type" value="Genomic_DNA"/>
</dbReference>
<sequence>MICRAIFINSVFSVIERSRTAITALFRRIRQKSKSLSATHEANAQGTVLEVVTDNTIVEIHVPCAVRNVGIRRRRPKTRRGRSRKYCLINRWLITLIFHNRSQFPLSRQPPVGIALIRLTIGNLCLRQSLIPGIFPSHALLTVFPALTPATAIPHQFRALMADCAILMQAEFRCRRGGRNLRQAGLRSVKQRRKQQAA</sequence>
<reference evidence="1 2" key="1">
    <citation type="submission" date="2016-10" db="EMBL/GenBank/DDBJ databases">
        <authorList>
            <person name="de Groot N.N."/>
        </authorList>
    </citation>
    <scope>NUCLEOTIDE SEQUENCE [LARGE SCALE GENOMIC DNA]</scope>
    <source>
        <strain evidence="1">MBHS1</strain>
    </source>
</reference>
<evidence type="ECO:0000313" key="1">
    <source>
        <dbReference type="EMBL" id="SEH08999.1"/>
    </source>
</evidence>
<organism evidence="1 2">
    <name type="scientific">Candidatus Venteria ishoeyi</name>
    <dbReference type="NCBI Taxonomy" id="1899563"/>
    <lineage>
        <taxon>Bacteria</taxon>
        <taxon>Pseudomonadati</taxon>
        <taxon>Pseudomonadota</taxon>
        <taxon>Gammaproteobacteria</taxon>
        <taxon>Thiotrichales</taxon>
        <taxon>Thiotrichaceae</taxon>
        <taxon>Venteria</taxon>
    </lineage>
</organism>
<name>A0A1H6FHZ6_9GAMM</name>
<protein>
    <submittedName>
        <fullName evidence="1">Uncharacterized protein</fullName>
    </submittedName>
</protein>
<dbReference type="Proteomes" id="UP000236724">
    <property type="component" value="Unassembled WGS sequence"/>
</dbReference>
<keyword evidence="2" id="KW-1185">Reference proteome</keyword>
<accession>A0A1H6FHZ6</accession>
<dbReference type="AlphaFoldDB" id="A0A1H6FHZ6"/>
<proteinExistence type="predicted"/>
<gene>
    <name evidence="1" type="ORF">MBHS_04892</name>
</gene>